<dbReference type="RefSeq" id="WP_147893496.1">
    <property type="nucleotide sequence ID" value="NZ_BAAANR010000001.1"/>
</dbReference>
<dbReference type="Pfam" id="PF00085">
    <property type="entry name" value="Thioredoxin"/>
    <property type="match status" value="1"/>
</dbReference>
<dbReference type="InterPro" id="IPR036249">
    <property type="entry name" value="Thioredoxin-like_sf"/>
</dbReference>
<dbReference type="OrthoDB" id="1495530at2"/>
<sequence length="93" mass="9840">MQTAPIELTLFSSSFCGACRQTRSVLERVQQLVPGVVVTEHDVAFVPDLAEADRIDATPTVIVRSSAGGEVLRASGVPQLDHVLVAVARALEA</sequence>
<dbReference type="SUPFAM" id="SSF52833">
    <property type="entry name" value="Thioredoxin-like"/>
    <property type="match status" value="1"/>
</dbReference>
<reference evidence="2 3" key="1">
    <citation type="submission" date="2019-08" db="EMBL/GenBank/DDBJ databases">
        <authorList>
            <person name="Dong K."/>
        </authorList>
    </citation>
    <scope>NUCLEOTIDE SEQUENCE [LARGE SCALE GENOMIC DNA]</scope>
    <source>
        <strain evidence="2 3">JCM14558</strain>
    </source>
</reference>
<evidence type="ECO:0000313" key="2">
    <source>
        <dbReference type="EMBL" id="TXK12790.1"/>
    </source>
</evidence>
<proteinExistence type="predicted"/>
<feature type="domain" description="Thioredoxin" evidence="1">
    <location>
        <begin position="8"/>
        <end position="77"/>
    </location>
</feature>
<comment type="caution">
    <text evidence="2">The sequence shown here is derived from an EMBL/GenBank/DDBJ whole genome shotgun (WGS) entry which is preliminary data.</text>
</comment>
<dbReference type="Proteomes" id="UP000321034">
    <property type="component" value="Unassembled WGS sequence"/>
</dbReference>
<keyword evidence="3" id="KW-1185">Reference proteome</keyword>
<gene>
    <name evidence="2" type="ORF">FVP77_04865</name>
</gene>
<dbReference type="Gene3D" id="3.40.30.10">
    <property type="entry name" value="Glutaredoxin"/>
    <property type="match status" value="1"/>
</dbReference>
<dbReference type="AlphaFoldDB" id="A0A5C8I3W1"/>
<evidence type="ECO:0000313" key="3">
    <source>
        <dbReference type="Proteomes" id="UP000321034"/>
    </source>
</evidence>
<protein>
    <submittedName>
        <fullName evidence="2">Thioredoxin family protein</fullName>
    </submittedName>
</protein>
<dbReference type="EMBL" id="VRSV01000001">
    <property type="protein sequence ID" value="TXK12790.1"/>
    <property type="molecule type" value="Genomic_DNA"/>
</dbReference>
<name>A0A5C8I3W1_9MICO</name>
<dbReference type="InterPro" id="IPR013766">
    <property type="entry name" value="Thioredoxin_domain"/>
</dbReference>
<evidence type="ECO:0000259" key="1">
    <source>
        <dbReference type="Pfam" id="PF00085"/>
    </source>
</evidence>
<dbReference type="CDD" id="cd02947">
    <property type="entry name" value="TRX_family"/>
    <property type="match status" value="1"/>
</dbReference>
<accession>A0A5C8I3W1</accession>
<organism evidence="2 3">
    <name type="scientific">Microbacterium hatanonis</name>
    <dbReference type="NCBI Taxonomy" id="404366"/>
    <lineage>
        <taxon>Bacteria</taxon>
        <taxon>Bacillati</taxon>
        <taxon>Actinomycetota</taxon>
        <taxon>Actinomycetes</taxon>
        <taxon>Micrococcales</taxon>
        <taxon>Microbacteriaceae</taxon>
        <taxon>Microbacterium</taxon>
    </lineage>
</organism>